<organism evidence="2 3">
    <name type="scientific">Dorcoceras hygrometricum</name>
    <dbReference type="NCBI Taxonomy" id="472368"/>
    <lineage>
        <taxon>Eukaryota</taxon>
        <taxon>Viridiplantae</taxon>
        <taxon>Streptophyta</taxon>
        <taxon>Embryophyta</taxon>
        <taxon>Tracheophyta</taxon>
        <taxon>Spermatophyta</taxon>
        <taxon>Magnoliopsida</taxon>
        <taxon>eudicotyledons</taxon>
        <taxon>Gunneridae</taxon>
        <taxon>Pentapetalae</taxon>
        <taxon>asterids</taxon>
        <taxon>lamiids</taxon>
        <taxon>Lamiales</taxon>
        <taxon>Gesneriaceae</taxon>
        <taxon>Didymocarpoideae</taxon>
        <taxon>Trichosporeae</taxon>
        <taxon>Loxocarpinae</taxon>
        <taxon>Dorcoceras</taxon>
    </lineage>
</organism>
<dbReference type="EMBL" id="KV005052">
    <property type="protein sequence ID" value="KZV34483.1"/>
    <property type="molecule type" value="Genomic_DNA"/>
</dbReference>
<feature type="coiled-coil region" evidence="1">
    <location>
        <begin position="202"/>
        <end position="282"/>
    </location>
</feature>
<dbReference type="Proteomes" id="UP000250235">
    <property type="component" value="Unassembled WGS sequence"/>
</dbReference>
<dbReference type="OrthoDB" id="1752359at2759"/>
<gene>
    <name evidence="2" type="ORF">F511_27460</name>
</gene>
<evidence type="ECO:0000256" key="1">
    <source>
        <dbReference type="SAM" id="Coils"/>
    </source>
</evidence>
<keyword evidence="1" id="KW-0175">Coiled coil</keyword>
<keyword evidence="3" id="KW-1185">Reference proteome</keyword>
<evidence type="ECO:0000313" key="2">
    <source>
        <dbReference type="EMBL" id="KZV34483.1"/>
    </source>
</evidence>
<proteinExistence type="predicted"/>
<reference evidence="2 3" key="1">
    <citation type="journal article" date="2015" name="Proc. Natl. Acad. Sci. U.S.A.">
        <title>The resurrection genome of Boea hygrometrica: A blueprint for survival of dehydration.</title>
        <authorList>
            <person name="Xiao L."/>
            <person name="Yang G."/>
            <person name="Zhang L."/>
            <person name="Yang X."/>
            <person name="Zhao S."/>
            <person name="Ji Z."/>
            <person name="Zhou Q."/>
            <person name="Hu M."/>
            <person name="Wang Y."/>
            <person name="Chen M."/>
            <person name="Xu Y."/>
            <person name="Jin H."/>
            <person name="Xiao X."/>
            <person name="Hu G."/>
            <person name="Bao F."/>
            <person name="Hu Y."/>
            <person name="Wan P."/>
            <person name="Li L."/>
            <person name="Deng X."/>
            <person name="Kuang T."/>
            <person name="Xiang C."/>
            <person name="Zhu J.K."/>
            <person name="Oliver M.J."/>
            <person name="He Y."/>
        </authorList>
    </citation>
    <scope>NUCLEOTIDE SEQUENCE [LARGE SCALE GENOMIC DNA]</scope>
    <source>
        <strain evidence="3">cv. XS01</strain>
    </source>
</reference>
<protein>
    <submittedName>
        <fullName evidence="2">Uncharacterized protein</fullName>
    </submittedName>
</protein>
<evidence type="ECO:0000313" key="3">
    <source>
        <dbReference type="Proteomes" id="UP000250235"/>
    </source>
</evidence>
<accession>A0A2Z7BJ62</accession>
<sequence length="437" mass="48255">MLPDQAELAFSGQPWYKEKASNLRVSDIPLIKQKGGMLDKFEVVLLGPEERAHRPPPVFHSFYVKQLEMGLRFPIPRGPPQLLRDPPHHLCPDAATSADRMGKEAVLKALKGCLDEGSSSVVAPLSLKKGKRKDLFVVSSSRSAVMELLCNMIPDRDLNLVRNAPDPEVLGSFAFVFVEAMVWDDEAINRLTWARREISSSRQSLDEVLEHHTELAKQLEELEAIRTEERRASEARQRALEAEKGALEAEKKALEAELVDTRAQAEGEIQSLCAENELLKGKSKNAWSLGKDEFLKSFEFDDLCGEKSLAFFECGFKGRVRILGCITTRGIRIMIKLSSVSGLRAQRIGLICSDGAATRGGANVIWASSFRMDRAYALGWGCHPRRCQCELGFKLSIGSGLYAGGAATRGGANVNWVSSCRADQAYVLGWGCHSTMC</sequence>
<name>A0A2Z7BJ62_9LAMI</name>
<dbReference type="AlphaFoldDB" id="A0A2Z7BJ62"/>